<dbReference type="Gene3D" id="3.40.20.10">
    <property type="entry name" value="Severin"/>
    <property type="match status" value="6"/>
</dbReference>
<feature type="domain" description="HP" evidence="5">
    <location>
        <begin position="698"/>
        <end position="764"/>
    </location>
</feature>
<keyword evidence="3" id="KW-0677">Repeat</keyword>
<dbReference type="OrthoDB" id="6375767at2759"/>
<dbReference type="RefSeq" id="XP_013406709.1">
    <property type="nucleotide sequence ID" value="XM_013551255.2"/>
</dbReference>
<dbReference type="SUPFAM" id="SSF47050">
    <property type="entry name" value="VHP, Villin headpiece domain"/>
    <property type="match status" value="1"/>
</dbReference>
<dbReference type="CDD" id="cd11293">
    <property type="entry name" value="gelsolin_S4_like"/>
    <property type="match status" value="1"/>
</dbReference>
<dbReference type="Proteomes" id="UP000085678">
    <property type="component" value="Unplaced"/>
</dbReference>
<proteinExistence type="inferred from homology"/>
<keyword evidence="6" id="KW-1185">Reference proteome</keyword>
<dbReference type="CDD" id="cd11291">
    <property type="entry name" value="gelsolin_S6_like"/>
    <property type="match status" value="1"/>
</dbReference>
<evidence type="ECO:0000256" key="2">
    <source>
        <dbReference type="ARBA" id="ARBA00022467"/>
    </source>
</evidence>
<evidence type="ECO:0000256" key="3">
    <source>
        <dbReference type="ARBA" id="ARBA00022737"/>
    </source>
</evidence>
<dbReference type="GeneID" id="106171103"/>
<dbReference type="GO" id="GO:0015629">
    <property type="term" value="C:actin cytoskeleton"/>
    <property type="evidence" value="ECO:0007669"/>
    <property type="project" value="TreeGrafter"/>
</dbReference>
<dbReference type="CDD" id="cd11288">
    <property type="entry name" value="gelsolin_S5_like"/>
    <property type="match status" value="1"/>
</dbReference>
<dbReference type="Pfam" id="PF02209">
    <property type="entry name" value="VHP"/>
    <property type="match status" value="1"/>
</dbReference>
<dbReference type="InterPro" id="IPR007122">
    <property type="entry name" value="Villin/Gelsolin"/>
</dbReference>
<dbReference type="PROSITE" id="PS51089">
    <property type="entry name" value="HP"/>
    <property type="match status" value="1"/>
</dbReference>
<gene>
    <name evidence="7" type="primary">LOC106171103</name>
</gene>
<dbReference type="InterPro" id="IPR007123">
    <property type="entry name" value="Gelsolin-like_dom"/>
</dbReference>
<evidence type="ECO:0000313" key="6">
    <source>
        <dbReference type="Proteomes" id="UP000085678"/>
    </source>
</evidence>
<dbReference type="InParanoid" id="A0A1S3JA07"/>
<comment type="similarity">
    <text evidence="1">Belongs to the villin/gelsolin family.</text>
</comment>
<dbReference type="SMART" id="SM00153">
    <property type="entry name" value="VHP"/>
    <property type="match status" value="1"/>
</dbReference>
<dbReference type="PRINTS" id="PR00597">
    <property type="entry name" value="GELSOLIN"/>
</dbReference>
<evidence type="ECO:0000256" key="1">
    <source>
        <dbReference type="ARBA" id="ARBA00008418"/>
    </source>
</evidence>
<dbReference type="FunFam" id="3.40.20.10:FF:000005">
    <property type="entry name" value="Gelsolin"/>
    <property type="match status" value="1"/>
</dbReference>
<dbReference type="GO" id="GO:0005546">
    <property type="term" value="F:phosphatidylinositol-4,5-bisphosphate binding"/>
    <property type="evidence" value="ECO:0007669"/>
    <property type="project" value="TreeGrafter"/>
</dbReference>
<dbReference type="AlphaFoldDB" id="A0A1S3JA07"/>
<dbReference type="SUPFAM" id="SSF55753">
    <property type="entry name" value="Actin depolymerizing proteins"/>
    <property type="match status" value="6"/>
</dbReference>
<dbReference type="GO" id="GO:0005737">
    <property type="term" value="C:cytoplasm"/>
    <property type="evidence" value="ECO:0007669"/>
    <property type="project" value="TreeGrafter"/>
</dbReference>
<dbReference type="CDD" id="cd11292">
    <property type="entry name" value="gelsolin_S3_like"/>
    <property type="match status" value="1"/>
</dbReference>
<protein>
    <submittedName>
        <fullName evidence="7">Advillin</fullName>
    </submittedName>
</protein>
<organism evidence="6 7">
    <name type="scientific">Lingula anatina</name>
    <name type="common">Brachiopod</name>
    <name type="synonym">Lingula unguis</name>
    <dbReference type="NCBI Taxonomy" id="7574"/>
    <lineage>
        <taxon>Eukaryota</taxon>
        <taxon>Metazoa</taxon>
        <taxon>Spiralia</taxon>
        <taxon>Lophotrochozoa</taxon>
        <taxon>Brachiopoda</taxon>
        <taxon>Linguliformea</taxon>
        <taxon>Lingulata</taxon>
        <taxon>Lingulida</taxon>
        <taxon>Linguloidea</taxon>
        <taxon>Lingulidae</taxon>
        <taxon>Lingula</taxon>
    </lineage>
</organism>
<dbReference type="GO" id="GO:0051014">
    <property type="term" value="P:actin filament severing"/>
    <property type="evidence" value="ECO:0007669"/>
    <property type="project" value="TreeGrafter"/>
</dbReference>
<reference evidence="7" key="1">
    <citation type="submission" date="2025-08" db="UniProtKB">
        <authorList>
            <consortium name="RefSeq"/>
        </authorList>
    </citation>
    <scope>IDENTIFICATION</scope>
    <source>
        <tissue evidence="7">Gonads</tissue>
    </source>
</reference>
<dbReference type="InterPro" id="IPR029006">
    <property type="entry name" value="ADF-H/Gelsolin-like_dom_sf"/>
</dbReference>
<dbReference type="GO" id="GO:0008154">
    <property type="term" value="P:actin polymerization or depolymerization"/>
    <property type="evidence" value="ECO:0007669"/>
    <property type="project" value="TreeGrafter"/>
</dbReference>
<evidence type="ECO:0000313" key="7">
    <source>
        <dbReference type="RefSeq" id="XP_013406709.1"/>
    </source>
</evidence>
<dbReference type="FunCoup" id="A0A1S3JA07">
    <property type="interactions" value="31"/>
</dbReference>
<dbReference type="CDD" id="cd11289">
    <property type="entry name" value="gelsolin_S2_like"/>
    <property type="match status" value="1"/>
</dbReference>
<dbReference type="PANTHER" id="PTHR11977">
    <property type="entry name" value="VILLIN"/>
    <property type="match status" value="1"/>
</dbReference>
<dbReference type="FunFam" id="3.40.20.10:FF:000001">
    <property type="entry name" value="Gelsolin"/>
    <property type="match status" value="1"/>
</dbReference>
<dbReference type="Gene3D" id="1.10.950.10">
    <property type="entry name" value="Villin headpiece domain"/>
    <property type="match status" value="1"/>
</dbReference>
<dbReference type="KEGG" id="lak:106171103"/>
<dbReference type="PANTHER" id="PTHR11977:SF57">
    <property type="entry name" value="VILLIN-LIKE PROTEIN QUAIL"/>
    <property type="match status" value="1"/>
</dbReference>
<accession>A0A1S3JA07</accession>
<dbReference type="InterPro" id="IPR003128">
    <property type="entry name" value="Villin_headpiece"/>
</dbReference>
<evidence type="ECO:0000256" key="4">
    <source>
        <dbReference type="ARBA" id="ARBA00023203"/>
    </source>
</evidence>
<sequence>MDIHFWLGKESSQDEEGVAAFKTVELDDYLGGSPVQHREVQEHESAQFLEYFRNKKGIRYMKGGVASGFKHVGTKVLEPYLLHVKGKRTVRTTEVPISWDSMNEGDVFLLDLFNVIFVWIGKDANRTEKIKGMEIARQLKDEHKNCDVVTVEDGQEDKMTPDELKVFEKHLPLKSKKVHKAAAAGADEEVVAKMGQIKLYVCTDEGGTLKVQEKKSGPLVKSDLDSNDSFIIDTGEAGLWVWNGKKATKKEKDEAMRNANGYIKKKGYSKNTPVTRVIEGGEGTRFKMLFKSWPEPQASGKVYRTSKIADTKTVQTKFDVATLHSNPTLAAETQMVDDGTGKVEVFVVHNFDLVAQDKKHYGQFFAGDCYVILYTYEVGTQTRHLIYYWQGLKSTTDEKGTSALKAVELDDKYGGEPVQIRVVQNKEPPHFMAMFKGRMIIFSGGKAGWGQTGGNDGPGDSYLLQVRGTSPANTKAIQVDLRAASLNSNDVFVLFQKGAVYIWCGKGSTGDEREMAKHVSKISPREPILVFEGTEKPDFWKAIGGQEAYSSDKILQEPDIDRPPRLFQCSNASGRFIMEEITDFTQQDLVTDDVMLLDAQQNVFIWVGEGANKEEKTQAEKAAFEYINTDPTGRDPDTPVLKIKQGFEPPNFTGFFGTWDKDMWSKGKTFEELKAELGAENVGVKSVDQSNMNGSTNFSDVPKYSLEQLQCKEGEGLPEGVEAASKEIYLTEEVFQSTFGMNYQNFMELPVWKQAQLKKQHKLF</sequence>
<keyword evidence="2" id="KW-0117">Actin capping</keyword>
<dbReference type="GO" id="GO:0051015">
    <property type="term" value="F:actin filament binding"/>
    <property type="evidence" value="ECO:0007669"/>
    <property type="project" value="InterPro"/>
</dbReference>
<dbReference type="InterPro" id="IPR036886">
    <property type="entry name" value="Villin_headpiece_dom_sf"/>
</dbReference>
<evidence type="ECO:0000259" key="5">
    <source>
        <dbReference type="PROSITE" id="PS51089"/>
    </source>
</evidence>
<dbReference type="STRING" id="7574.A0A1S3JA07"/>
<keyword evidence="4" id="KW-0009">Actin-binding</keyword>
<dbReference type="SMART" id="SM00262">
    <property type="entry name" value="GEL"/>
    <property type="match status" value="6"/>
</dbReference>
<dbReference type="GO" id="GO:0051016">
    <property type="term" value="P:barbed-end actin filament capping"/>
    <property type="evidence" value="ECO:0007669"/>
    <property type="project" value="TreeGrafter"/>
</dbReference>
<name>A0A1S3JA07_LINAN</name>
<dbReference type="Pfam" id="PF00626">
    <property type="entry name" value="Gelsolin"/>
    <property type="match status" value="6"/>
</dbReference>